<sequence length="430" mass="48074">MLLRVSFGGVQKYIKLPELTFGDFLREVSLKFNIAEDRRLDIKVYDQSNTEVDSEVFEEIVQEFHGPFLISLANEAPGNPQSTSSPCSIASEDTVILNFSLCDPAEEPVAAEGSQPKRPCRINYEAKAPIEKILTTKPGGDRVMEEYAKTKSITDSTRRQLINILTAEMTETHGTSPPRSVKVMYAQGIVALFPYLEDPYSQNGYEHYYDPESGSGYIAWRLKTIQRKAAEERGPAVSQSPKVGGPGHGCTRPFTADRVLTDEEVESLIALLRHTADEETIREKMKVTFVYRHAMVNDENKSAEVFSVFPRFLDTPGLIEQDFRVMFGEQTANKFLERWPTTFKAGVIKESHGLVPSTDLLDLMRNAETSTEVEKGWDSDMSAILLLHLLPPSAQGRKRPGKISASNAVDHLIKFQKTGTSVQQHLDNIA</sequence>
<dbReference type="PANTHER" id="PTHR31025:SF29">
    <property type="entry name" value="SI:CH211-196P9.1"/>
    <property type="match status" value="1"/>
</dbReference>
<name>A0AAV6GHF4_9TELE</name>
<dbReference type="PANTHER" id="PTHR31025">
    <property type="entry name" value="SI:CH211-196P9.1-RELATED"/>
    <property type="match status" value="1"/>
</dbReference>
<reference evidence="1" key="1">
    <citation type="submission" date="2020-10" db="EMBL/GenBank/DDBJ databases">
        <title>Chromosome-scale genome assembly of the Allis shad, Alosa alosa.</title>
        <authorList>
            <person name="Margot Z."/>
            <person name="Christophe K."/>
            <person name="Cabau C."/>
            <person name="Louis A."/>
            <person name="Berthelot C."/>
            <person name="Parey E."/>
            <person name="Roest Crollius H."/>
            <person name="Montfort J."/>
            <person name="Robinson-Rechavi M."/>
            <person name="Bucao C."/>
            <person name="Bouchez O."/>
            <person name="Gislard M."/>
            <person name="Lluch J."/>
            <person name="Milhes M."/>
            <person name="Lampietro C."/>
            <person name="Lopez Roques C."/>
            <person name="Donnadieu C."/>
            <person name="Braasch I."/>
            <person name="Desvignes T."/>
            <person name="Postlethwait J."/>
            <person name="Bobe J."/>
            <person name="Guiguen Y."/>
        </authorList>
    </citation>
    <scope>NUCLEOTIDE SEQUENCE</scope>
    <source>
        <strain evidence="1">M-15738</strain>
        <tissue evidence="1">Blood</tissue>
    </source>
</reference>
<gene>
    <name evidence="1" type="ORF">AALO_G00133180</name>
</gene>
<comment type="caution">
    <text evidence="1">The sequence shown here is derived from an EMBL/GenBank/DDBJ whole genome shotgun (WGS) entry which is preliminary data.</text>
</comment>
<keyword evidence="2" id="KW-1185">Reference proteome</keyword>
<proteinExistence type="predicted"/>
<organism evidence="1 2">
    <name type="scientific">Alosa alosa</name>
    <name type="common">allis shad</name>
    <dbReference type="NCBI Taxonomy" id="278164"/>
    <lineage>
        <taxon>Eukaryota</taxon>
        <taxon>Metazoa</taxon>
        <taxon>Chordata</taxon>
        <taxon>Craniata</taxon>
        <taxon>Vertebrata</taxon>
        <taxon>Euteleostomi</taxon>
        <taxon>Actinopterygii</taxon>
        <taxon>Neopterygii</taxon>
        <taxon>Teleostei</taxon>
        <taxon>Clupei</taxon>
        <taxon>Clupeiformes</taxon>
        <taxon>Clupeoidei</taxon>
        <taxon>Clupeidae</taxon>
        <taxon>Alosa</taxon>
    </lineage>
</organism>
<evidence type="ECO:0000313" key="1">
    <source>
        <dbReference type="EMBL" id="KAG5274184.1"/>
    </source>
</evidence>
<dbReference type="Proteomes" id="UP000823561">
    <property type="component" value="Chromosome 10"/>
</dbReference>
<accession>A0AAV6GHF4</accession>
<dbReference type="AlphaFoldDB" id="A0AAV6GHF4"/>
<evidence type="ECO:0000313" key="2">
    <source>
        <dbReference type="Proteomes" id="UP000823561"/>
    </source>
</evidence>
<protein>
    <submittedName>
        <fullName evidence="1">Uncharacterized protein</fullName>
    </submittedName>
</protein>
<dbReference type="EMBL" id="JADWDJ010000010">
    <property type="protein sequence ID" value="KAG5274184.1"/>
    <property type="molecule type" value="Genomic_DNA"/>
</dbReference>